<proteinExistence type="predicted"/>
<gene>
    <name evidence="2" type="ORF">HLB23_28450</name>
</gene>
<dbReference type="RefSeq" id="WP_169815067.1">
    <property type="nucleotide sequence ID" value="NZ_JABELX010000011.1"/>
</dbReference>
<accession>A0A849CEG2</accession>
<evidence type="ECO:0000259" key="1">
    <source>
        <dbReference type="SMART" id="SM00530"/>
    </source>
</evidence>
<dbReference type="Pfam" id="PF13560">
    <property type="entry name" value="HTH_31"/>
    <property type="match status" value="1"/>
</dbReference>
<sequence>MGQALRELDPRSSAAAAFGAELRDRRLRSRQSLRELGKTVLVSGDLLGKVEKAQRRPQLDLVQRLDEALGAQGDLLCLAADFIDLRDDSQLLELDSFTPDVADERLRSLIGQVRSADHTMAANRLDEVVGHIRVAQSFAPKVPVGQRALLLRTVAEAQQLAGWMMFDRGQRKRAEDLFMNARVSAERAGALDLMAYVGGPNVAFMSTWSGEPARGAEQAYGALSWAYRSGNRRLVAFVATMAARAHARMGEADLCRRMLSTAESELACHQSEDSDPEWLTVFDAGALAGHRGSCLLDLGNPRQAIAALEEQEGAGPTSFVRNNIIWQLERADANLRLGRIDDAVAGINQTLDYAQRGPITPRVVRVFRSVDRKLRMTLPVDTGLDDTRERLHRLIAACG</sequence>
<dbReference type="SUPFAM" id="SSF48452">
    <property type="entry name" value="TPR-like"/>
    <property type="match status" value="1"/>
</dbReference>
<dbReference type="Gene3D" id="1.10.260.40">
    <property type="entry name" value="lambda repressor-like DNA-binding domains"/>
    <property type="match status" value="1"/>
</dbReference>
<dbReference type="AlphaFoldDB" id="A0A849CEG2"/>
<keyword evidence="3" id="KW-1185">Reference proteome</keyword>
<dbReference type="EMBL" id="JABELX010000011">
    <property type="protein sequence ID" value="NNH73739.1"/>
    <property type="molecule type" value="Genomic_DNA"/>
</dbReference>
<reference evidence="2 3" key="1">
    <citation type="submission" date="2020-05" db="EMBL/GenBank/DDBJ databases">
        <title>MicrobeNet Type strains.</title>
        <authorList>
            <person name="Nicholson A.C."/>
        </authorList>
    </citation>
    <scope>NUCLEOTIDE SEQUENCE [LARGE SCALE GENOMIC DNA]</scope>
    <source>
        <strain evidence="2 3">JCM 3224</strain>
    </source>
</reference>
<organism evidence="2 3">
    <name type="scientific">Nocardia uniformis</name>
    <dbReference type="NCBI Taxonomy" id="53432"/>
    <lineage>
        <taxon>Bacteria</taxon>
        <taxon>Bacillati</taxon>
        <taxon>Actinomycetota</taxon>
        <taxon>Actinomycetes</taxon>
        <taxon>Mycobacteriales</taxon>
        <taxon>Nocardiaceae</taxon>
        <taxon>Nocardia</taxon>
    </lineage>
</organism>
<evidence type="ECO:0000313" key="2">
    <source>
        <dbReference type="EMBL" id="NNH73739.1"/>
    </source>
</evidence>
<protein>
    <submittedName>
        <fullName evidence="2">Helix-turn-helix domain-containing protein</fullName>
    </submittedName>
</protein>
<dbReference type="InterPro" id="IPR011990">
    <property type="entry name" value="TPR-like_helical_dom_sf"/>
</dbReference>
<name>A0A849CEG2_9NOCA</name>
<dbReference type="InterPro" id="IPR001387">
    <property type="entry name" value="Cro/C1-type_HTH"/>
</dbReference>
<dbReference type="Proteomes" id="UP000586827">
    <property type="component" value="Unassembled WGS sequence"/>
</dbReference>
<feature type="domain" description="HTH cro/C1-type" evidence="1">
    <location>
        <begin position="21"/>
        <end position="76"/>
    </location>
</feature>
<dbReference type="SUPFAM" id="SSF47413">
    <property type="entry name" value="lambda repressor-like DNA-binding domains"/>
    <property type="match status" value="1"/>
</dbReference>
<dbReference type="GO" id="GO:0003677">
    <property type="term" value="F:DNA binding"/>
    <property type="evidence" value="ECO:0007669"/>
    <property type="project" value="InterPro"/>
</dbReference>
<evidence type="ECO:0000313" key="3">
    <source>
        <dbReference type="Proteomes" id="UP000586827"/>
    </source>
</evidence>
<dbReference type="SMART" id="SM00530">
    <property type="entry name" value="HTH_XRE"/>
    <property type="match status" value="1"/>
</dbReference>
<dbReference type="InterPro" id="IPR010982">
    <property type="entry name" value="Lambda_DNA-bd_dom_sf"/>
</dbReference>
<comment type="caution">
    <text evidence="2">The sequence shown here is derived from an EMBL/GenBank/DDBJ whole genome shotgun (WGS) entry which is preliminary data.</text>
</comment>